<organism evidence="1 2">
    <name type="scientific">Dreissena polymorpha</name>
    <name type="common">Zebra mussel</name>
    <name type="synonym">Mytilus polymorpha</name>
    <dbReference type="NCBI Taxonomy" id="45954"/>
    <lineage>
        <taxon>Eukaryota</taxon>
        <taxon>Metazoa</taxon>
        <taxon>Spiralia</taxon>
        <taxon>Lophotrochozoa</taxon>
        <taxon>Mollusca</taxon>
        <taxon>Bivalvia</taxon>
        <taxon>Autobranchia</taxon>
        <taxon>Heteroconchia</taxon>
        <taxon>Euheterodonta</taxon>
        <taxon>Imparidentia</taxon>
        <taxon>Neoheterodontei</taxon>
        <taxon>Myida</taxon>
        <taxon>Dreissenoidea</taxon>
        <taxon>Dreissenidae</taxon>
        <taxon>Dreissena</taxon>
    </lineage>
</organism>
<evidence type="ECO:0000313" key="1">
    <source>
        <dbReference type="EMBL" id="KAH3889842.1"/>
    </source>
</evidence>
<protein>
    <submittedName>
        <fullName evidence="1">Uncharacterized protein</fullName>
    </submittedName>
</protein>
<dbReference type="EMBL" id="JAIWYP010000001">
    <property type="protein sequence ID" value="KAH3889842.1"/>
    <property type="molecule type" value="Genomic_DNA"/>
</dbReference>
<gene>
    <name evidence="1" type="ORF">DPMN_013907</name>
</gene>
<evidence type="ECO:0000313" key="2">
    <source>
        <dbReference type="Proteomes" id="UP000828390"/>
    </source>
</evidence>
<dbReference type="AlphaFoldDB" id="A0A9D4NAP2"/>
<reference evidence="1" key="1">
    <citation type="journal article" date="2019" name="bioRxiv">
        <title>The Genome of the Zebra Mussel, Dreissena polymorpha: A Resource for Invasive Species Research.</title>
        <authorList>
            <person name="McCartney M.A."/>
            <person name="Auch B."/>
            <person name="Kono T."/>
            <person name="Mallez S."/>
            <person name="Zhang Y."/>
            <person name="Obille A."/>
            <person name="Becker A."/>
            <person name="Abrahante J.E."/>
            <person name="Garbe J."/>
            <person name="Badalamenti J.P."/>
            <person name="Herman A."/>
            <person name="Mangelson H."/>
            <person name="Liachko I."/>
            <person name="Sullivan S."/>
            <person name="Sone E.D."/>
            <person name="Koren S."/>
            <person name="Silverstein K.A.T."/>
            <person name="Beckman K.B."/>
            <person name="Gohl D.M."/>
        </authorList>
    </citation>
    <scope>NUCLEOTIDE SEQUENCE</scope>
    <source>
        <strain evidence="1">Duluth1</strain>
        <tissue evidence="1">Whole animal</tissue>
    </source>
</reference>
<sequence>MALQRPTRLGMGPCIFENDHIYQLEMNQCRKEEIIVKGNFGWVWSILAGHPRIDGIVIRECRNEEANFQGSMARANGRTTGQTVEKTTISSRFSKSVGMINC</sequence>
<name>A0A9D4NAP2_DREPO</name>
<comment type="caution">
    <text evidence="1">The sequence shown here is derived from an EMBL/GenBank/DDBJ whole genome shotgun (WGS) entry which is preliminary data.</text>
</comment>
<reference evidence="1" key="2">
    <citation type="submission" date="2020-11" db="EMBL/GenBank/DDBJ databases">
        <authorList>
            <person name="McCartney M.A."/>
            <person name="Auch B."/>
            <person name="Kono T."/>
            <person name="Mallez S."/>
            <person name="Becker A."/>
            <person name="Gohl D.M."/>
            <person name="Silverstein K.A.T."/>
            <person name="Koren S."/>
            <person name="Bechman K.B."/>
            <person name="Herman A."/>
            <person name="Abrahante J.E."/>
            <person name="Garbe J."/>
        </authorList>
    </citation>
    <scope>NUCLEOTIDE SEQUENCE</scope>
    <source>
        <strain evidence="1">Duluth1</strain>
        <tissue evidence="1">Whole animal</tissue>
    </source>
</reference>
<proteinExistence type="predicted"/>
<accession>A0A9D4NAP2</accession>
<keyword evidence="2" id="KW-1185">Reference proteome</keyword>
<dbReference type="Proteomes" id="UP000828390">
    <property type="component" value="Unassembled WGS sequence"/>
</dbReference>